<comment type="cofactor">
    <cofactor evidence="1">
        <name>Mg(2+)</name>
        <dbReference type="ChEBI" id="CHEBI:18420"/>
    </cofactor>
</comment>
<dbReference type="Pfam" id="PF00069">
    <property type="entry name" value="Pkinase"/>
    <property type="match status" value="1"/>
</dbReference>
<keyword evidence="18" id="KW-0460">Magnesium</keyword>
<keyword evidence="31" id="KW-1185">Reference proteome</keyword>
<evidence type="ECO:0000259" key="29">
    <source>
        <dbReference type="PROSITE" id="PS51859"/>
    </source>
</evidence>
<evidence type="ECO:0000256" key="7">
    <source>
        <dbReference type="ARBA" id="ARBA00022475"/>
    </source>
</evidence>
<evidence type="ECO:0000256" key="19">
    <source>
        <dbReference type="ARBA" id="ARBA00023054"/>
    </source>
</evidence>
<dbReference type="Gene3D" id="2.30.29.30">
    <property type="entry name" value="Pleckstrin-homology domain (PH domain)/Phosphotyrosine-binding domain (PTB)"/>
    <property type="match status" value="1"/>
</dbReference>
<dbReference type="InterPro" id="IPR046349">
    <property type="entry name" value="C1-like_sf"/>
</dbReference>
<dbReference type="GO" id="GO:0007266">
    <property type="term" value="P:Rho protein signal transduction"/>
    <property type="evidence" value="ECO:0007669"/>
    <property type="project" value="UniProtKB-UniRule"/>
</dbReference>
<sequence>MNALVLDLDFPALRKNKNIETFLNRYEKVMGLIRDLQMKSEDFDRVKVIGRGAFGEVQLVRHKASQKVYAMKLLSKFEMIKRSDSAFFWEERDIMAFADSPWVVQLCCAFQDDRYLYMVMEYMPGGDLVNLTSTYDVPEKWAKFYTAEVVLALDAIHSMGFIHRDVKPDNMLLDRLGHLKLADFGTCMKMDSTGMVRCDTAVGTPDYISPEVLKSQGGDGYYGRECDWWSVGVFIFEMLVGDTPFYAESLVGTYSKIMDHKNSLNFPDEVEISKDAKNLICAFLTDREVRLGRNGVEEIKRHPFFRNDQWTFDTIRETAAPVVPELSSDIDTSNFDEIEDDKGDSDQLQKKLQQLEEQLNMEMQAKDEIEHRYRTASSRLEKVSKELDEELEEMKKRNQNSHISNEKNIHLQKQVQQLEANGRELQDKCCLLENSKLKLEKDFISLQSALESEKRDRSQGSETITDLQASLSKAETEKRQLQEKLTDLEKEKSNKEIDMTYKLKVLQQGLEQEEAAHKATKARLADKNKIYESIEGAKSEAMKEMEQKLQEERAQKLRVENKLLELEKQSSMLDCDYKQSQQKLEELRRHKEKLTEEVKNLTLKIEQEMQKRSLTQNDLKAQSQQLNALRMSEKQLKQEVNHLLEIKLSLEKQNQELRKERQDADGQMKELQDQLEAEQYFSTLYKTQVRELKEECEEKNKLYKDMQQNLQELQEERDSLAAQLEITLTKADSEQLARSIAEEQYSDLEKEKIMKELEIKEMMARHKQELGEKDATIGLLEEANRTLTSDVANLANEKEELNNKLKETQEQLQKVKEEEQQMSQVKMTFEKQLQSERTLKTQAVNKLAEIMNRKEVRAAGSRRGNDTDVRRKEKENRKLQLELRSEKEKLNSTIIKYQKEINEMQAVSSTVSLTFKQPFAGKLQPCAIPALTPCMSVCLSVCGLQQIADESQVRIELQMALDSKDSDIEQLRGLLNSLNVHSLDSASISSGPDIDPDDAYPETRLEGWLSIPVRNNNKRFGWEKKYVIVSSKKILFYNSEQDKEQSNPYMVLDIDKLFHVRPVTQTDILYANEGESKKEPEFPVEPLAIGEKSSYTCHKGHEFIPTFYHLPTNCEACTKPLWNMFKPPPALECRRCHIKCHKDHMDKKEEEEQQKWVSRLVRKIPKKPPAPEQHFARSSPRASMKVQPSQSMRRPSRQLPPSKPRGEQRVALSFPLSFLLTCLTHTCSHPIPHTPEHRSACSVPPPHPMLLRGGWGGSQGLCPPSLSLHASLPPPHTPVSDCSTSGCRTGPGLLTKVGGGKRAGERGGAMRGNRSACWEMPLTIFAWGCGETARTPFFAPTPSPLSEFMALLFCVQYQSGLSCFRLGQVGNAGFLVSVTTRKRLDSLMQPAPTQKKKKKKDRQHSGGWGHFCPHRLGPQTPLMNTWTFPHPMQMGVGGEREGGTRKLLFISMDNTNQDYLTQRTRSHVVEFVTSCMPVYHAKALMYELQSLLGPSRRCLPCCQNSHGVTWYFQGRI</sequence>
<dbReference type="Pfam" id="PF25346">
    <property type="entry name" value="PH_MRCK"/>
    <property type="match status" value="1"/>
</dbReference>
<gene>
    <name evidence="30" type="ORF">JZ751_003229</name>
</gene>
<evidence type="ECO:0000256" key="12">
    <source>
        <dbReference type="ARBA" id="ARBA00022723"/>
    </source>
</evidence>
<keyword evidence="14" id="KW-0863">Zinc-finger</keyword>
<dbReference type="GO" id="GO:0000281">
    <property type="term" value="P:mitotic cytokinesis"/>
    <property type="evidence" value="ECO:0007669"/>
    <property type="project" value="TreeGrafter"/>
</dbReference>
<evidence type="ECO:0000256" key="8">
    <source>
        <dbReference type="ARBA" id="ARBA00022490"/>
    </source>
</evidence>
<dbReference type="Proteomes" id="UP000824540">
    <property type="component" value="Unassembled WGS sequence"/>
</dbReference>
<keyword evidence="20" id="KW-0472">Membrane</keyword>
<feature type="domain" description="Protein kinase" evidence="27">
    <location>
        <begin position="43"/>
        <end position="305"/>
    </location>
</feature>
<dbReference type="SUPFAM" id="SSF56112">
    <property type="entry name" value="Protein kinase-like (PK-like)"/>
    <property type="match status" value="1"/>
</dbReference>
<evidence type="ECO:0000256" key="21">
    <source>
        <dbReference type="ARBA" id="ARBA00023212"/>
    </source>
</evidence>
<dbReference type="Pfam" id="PF08912">
    <property type="entry name" value="Rho_Binding"/>
    <property type="match status" value="1"/>
</dbReference>
<evidence type="ECO:0000256" key="25">
    <source>
        <dbReference type="SAM" id="MobiDB-lite"/>
    </source>
</evidence>
<dbReference type="PROSITE" id="PS51859">
    <property type="entry name" value="RHO_BD"/>
    <property type="match status" value="1"/>
</dbReference>
<dbReference type="GO" id="GO:0008270">
    <property type="term" value="F:zinc ion binding"/>
    <property type="evidence" value="ECO:0007669"/>
    <property type="project" value="UniProtKB-KW"/>
</dbReference>
<keyword evidence="9" id="KW-0723">Serine/threonine-protein kinase</keyword>
<dbReference type="FunFam" id="3.30.200.20:FF:000072">
    <property type="entry name" value="Rho-associated protein kinase 2"/>
    <property type="match status" value="1"/>
</dbReference>
<evidence type="ECO:0000259" key="26">
    <source>
        <dbReference type="PROSITE" id="PS50003"/>
    </source>
</evidence>
<evidence type="ECO:0000256" key="11">
    <source>
        <dbReference type="ARBA" id="ARBA00022679"/>
    </source>
</evidence>
<dbReference type="GO" id="GO:0012505">
    <property type="term" value="C:endomembrane system"/>
    <property type="evidence" value="ECO:0007669"/>
    <property type="project" value="UniProtKB-SubCell"/>
</dbReference>
<proteinExistence type="inferred from homology"/>
<comment type="subcellular location">
    <subcellularLocation>
        <location evidence="3">Cell membrane</location>
    </subcellularLocation>
    <subcellularLocation>
        <location evidence="4">Cytoplasm</location>
        <location evidence="4">Cytoskeleton</location>
    </subcellularLocation>
    <subcellularLocation>
        <location evidence="2">Endomembrane system</location>
        <topology evidence="2">Peripheral membrane protein</topology>
    </subcellularLocation>
</comment>
<keyword evidence="12" id="KW-0479">Metal-binding</keyword>
<feature type="region of interest" description="Disordered" evidence="25">
    <location>
        <begin position="451"/>
        <end position="478"/>
    </location>
</feature>
<dbReference type="CDD" id="cd01242">
    <property type="entry name" value="PH_ROCK"/>
    <property type="match status" value="1"/>
</dbReference>
<dbReference type="PROSITE" id="PS00107">
    <property type="entry name" value="PROTEIN_KINASE_ATP"/>
    <property type="match status" value="1"/>
</dbReference>
<dbReference type="GO" id="GO:0048598">
    <property type="term" value="P:embryonic morphogenesis"/>
    <property type="evidence" value="ECO:0007669"/>
    <property type="project" value="TreeGrafter"/>
</dbReference>
<keyword evidence="21" id="KW-0206">Cytoskeleton</keyword>
<dbReference type="Gene3D" id="3.30.60.20">
    <property type="match status" value="1"/>
</dbReference>
<dbReference type="Gene3D" id="3.30.200.20">
    <property type="entry name" value="Phosphorylase Kinase, domain 1"/>
    <property type="match status" value="1"/>
</dbReference>
<evidence type="ECO:0000256" key="16">
    <source>
        <dbReference type="ARBA" id="ARBA00022833"/>
    </source>
</evidence>
<dbReference type="PROSITE" id="PS00108">
    <property type="entry name" value="PROTEIN_KINASE_ST"/>
    <property type="match status" value="1"/>
</dbReference>
<dbReference type="GO" id="GO:0031267">
    <property type="term" value="F:small GTPase binding"/>
    <property type="evidence" value="ECO:0007669"/>
    <property type="project" value="InterPro"/>
</dbReference>
<feature type="domain" description="PH" evidence="26">
    <location>
        <begin position="1002"/>
        <end position="1165"/>
    </location>
</feature>
<dbReference type="Gene3D" id="1.10.510.10">
    <property type="entry name" value="Transferase(Phosphotransferase) domain 1"/>
    <property type="match status" value="1"/>
</dbReference>
<keyword evidence="7" id="KW-1003">Cell membrane</keyword>
<dbReference type="SMART" id="SM00109">
    <property type="entry name" value="C1"/>
    <property type="match status" value="1"/>
</dbReference>
<feature type="region of interest" description="Disordered" evidence="25">
    <location>
        <begin position="1386"/>
        <end position="1408"/>
    </location>
</feature>
<comment type="caution">
    <text evidence="30">The sequence shown here is derived from an EMBL/GenBank/DDBJ whole genome shotgun (WGS) entry which is preliminary data.</text>
</comment>
<dbReference type="PROSITE" id="PS50011">
    <property type="entry name" value="PROTEIN_KINASE_DOM"/>
    <property type="match status" value="1"/>
</dbReference>
<evidence type="ECO:0000256" key="9">
    <source>
        <dbReference type="ARBA" id="ARBA00022527"/>
    </source>
</evidence>
<dbReference type="PANTHER" id="PTHR22988:SF28">
    <property type="entry name" value="RHO-ASSOCIATED PROTEIN KINASE 2"/>
    <property type="match status" value="1"/>
</dbReference>
<evidence type="ECO:0000259" key="28">
    <source>
        <dbReference type="PROSITE" id="PS50081"/>
    </source>
</evidence>
<dbReference type="Gene3D" id="1.20.5.730">
    <property type="entry name" value="Single helix bin"/>
    <property type="match status" value="1"/>
</dbReference>
<evidence type="ECO:0000256" key="24">
    <source>
        <dbReference type="SAM" id="Coils"/>
    </source>
</evidence>
<evidence type="ECO:0000256" key="23">
    <source>
        <dbReference type="PROSITE-ProRule" id="PRU10141"/>
    </source>
</evidence>
<dbReference type="InterPro" id="IPR057529">
    <property type="entry name" value="MRCK/ROCK_PH"/>
</dbReference>
<dbReference type="GO" id="GO:0005524">
    <property type="term" value="F:ATP binding"/>
    <property type="evidence" value="ECO:0007669"/>
    <property type="project" value="UniProtKB-UniRule"/>
</dbReference>
<dbReference type="GO" id="GO:1901888">
    <property type="term" value="P:regulation of cell junction assembly"/>
    <property type="evidence" value="ECO:0007669"/>
    <property type="project" value="TreeGrafter"/>
</dbReference>
<keyword evidence="15" id="KW-0418">Kinase</keyword>
<dbReference type="InterPro" id="IPR050839">
    <property type="entry name" value="Rho-assoc_Ser/Thr_Kinase"/>
</dbReference>
<keyword evidence="16" id="KW-0862">Zinc</keyword>
<evidence type="ECO:0000256" key="22">
    <source>
        <dbReference type="PROSITE-ProRule" id="PRU01206"/>
    </source>
</evidence>
<evidence type="ECO:0000256" key="2">
    <source>
        <dbReference type="ARBA" id="ARBA00004184"/>
    </source>
</evidence>
<name>A0A8T2NDG3_9TELE</name>
<dbReference type="CDD" id="cd20875">
    <property type="entry name" value="C1_ROCK2"/>
    <property type="match status" value="1"/>
</dbReference>
<dbReference type="CDD" id="cd22250">
    <property type="entry name" value="ROCK_SBD"/>
    <property type="match status" value="1"/>
</dbReference>
<feature type="coiled-coil region" evidence="24">
    <location>
        <begin position="338"/>
        <end position="428"/>
    </location>
</feature>
<dbReference type="InterPro" id="IPR017441">
    <property type="entry name" value="Protein_kinase_ATP_BS"/>
</dbReference>
<organism evidence="30 31">
    <name type="scientific">Albula glossodonta</name>
    <name type="common">roundjaw bonefish</name>
    <dbReference type="NCBI Taxonomy" id="121402"/>
    <lineage>
        <taxon>Eukaryota</taxon>
        <taxon>Metazoa</taxon>
        <taxon>Chordata</taxon>
        <taxon>Craniata</taxon>
        <taxon>Vertebrata</taxon>
        <taxon>Euteleostomi</taxon>
        <taxon>Actinopterygii</taxon>
        <taxon>Neopterygii</taxon>
        <taxon>Teleostei</taxon>
        <taxon>Albuliformes</taxon>
        <taxon>Albulidae</taxon>
        <taxon>Albula</taxon>
    </lineage>
</organism>
<dbReference type="FunFam" id="1.20.5.730:FF:000001">
    <property type="entry name" value="rho-associated protein kinase 2"/>
    <property type="match status" value="1"/>
</dbReference>
<dbReference type="EC" id="2.7.11.1" evidence="6"/>
<feature type="binding site" evidence="23">
    <location>
        <position position="72"/>
    </location>
    <ligand>
        <name>ATP</name>
        <dbReference type="ChEBI" id="CHEBI:30616"/>
    </ligand>
</feature>
<evidence type="ECO:0000256" key="15">
    <source>
        <dbReference type="ARBA" id="ARBA00022777"/>
    </source>
</evidence>
<feature type="compositionally biased region" description="Polar residues" evidence="25">
    <location>
        <begin position="460"/>
        <end position="473"/>
    </location>
</feature>
<feature type="domain" description="Phorbol-ester/DAG-type" evidence="28">
    <location>
        <begin position="1100"/>
        <end position="1152"/>
    </location>
</feature>
<dbReference type="FunFam" id="3.30.60.20:FF:000036">
    <property type="entry name" value="Rho-associated protein kinase 1"/>
    <property type="match status" value="1"/>
</dbReference>
<dbReference type="EMBL" id="JAFBMS010000102">
    <property type="protein sequence ID" value="KAG9336881.1"/>
    <property type="molecule type" value="Genomic_DNA"/>
</dbReference>
<keyword evidence="8" id="KW-0963">Cytoplasm</keyword>
<feature type="region of interest" description="Disordered" evidence="25">
    <location>
        <begin position="856"/>
        <end position="875"/>
    </location>
</feature>
<accession>A0A8T2NDG3</accession>
<dbReference type="PROSITE" id="PS50081">
    <property type="entry name" value="ZF_DAG_PE_2"/>
    <property type="match status" value="1"/>
</dbReference>
<feature type="region of interest" description="Disordered" evidence="25">
    <location>
        <begin position="1162"/>
        <end position="1207"/>
    </location>
</feature>
<keyword evidence="19 22" id="KW-0175">Coiled coil</keyword>
<reference evidence="30" key="1">
    <citation type="thesis" date="2021" institute="BYU ScholarsArchive" country="Provo, UT, USA">
        <title>Applications of and Algorithms for Genome Assembly and Genomic Analyses with an Emphasis on Marine Teleosts.</title>
        <authorList>
            <person name="Pickett B.D."/>
        </authorList>
    </citation>
    <scope>NUCLEOTIDE SEQUENCE</scope>
    <source>
        <strain evidence="30">HI-2016</strain>
    </source>
</reference>
<evidence type="ECO:0000256" key="13">
    <source>
        <dbReference type="ARBA" id="ARBA00022741"/>
    </source>
</evidence>
<feature type="domain" description="RhoBD" evidence="29">
    <location>
        <begin position="788"/>
        <end position="856"/>
    </location>
</feature>
<evidence type="ECO:0000256" key="10">
    <source>
        <dbReference type="ARBA" id="ARBA00022553"/>
    </source>
</evidence>
<dbReference type="InterPro" id="IPR001849">
    <property type="entry name" value="PH_domain"/>
</dbReference>
<dbReference type="InterPro" id="IPR002219">
    <property type="entry name" value="PKC_DAG/PE"/>
</dbReference>
<evidence type="ECO:0000256" key="18">
    <source>
        <dbReference type="ARBA" id="ARBA00022842"/>
    </source>
</evidence>
<comment type="similarity">
    <text evidence="5">Belongs to the protein kinase superfamily. AGC Ser/Thr protein kinase family.</text>
</comment>
<protein>
    <recommendedName>
        <fullName evidence="6">non-specific serine/threonine protein kinase</fullName>
        <ecNumber evidence="6">2.7.11.1</ecNumber>
    </recommendedName>
</protein>
<dbReference type="InterPro" id="IPR015008">
    <property type="entry name" value="ROCK_Rho-bd_dom"/>
</dbReference>
<dbReference type="PROSITE" id="PS50003">
    <property type="entry name" value="PH_DOMAIN"/>
    <property type="match status" value="1"/>
</dbReference>
<dbReference type="SUPFAM" id="SSF57889">
    <property type="entry name" value="Cysteine-rich domain"/>
    <property type="match status" value="1"/>
</dbReference>
<dbReference type="SUPFAM" id="SSF50729">
    <property type="entry name" value="PH domain-like"/>
    <property type="match status" value="1"/>
</dbReference>
<evidence type="ECO:0000256" key="1">
    <source>
        <dbReference type="ARBA" id="ARBA00001946"/>
    </source>
</evidence>
<evidence type="ECO:0000256" key="17">
    <source>
        <dbReference type="ARBA" id="ARBA00022840"/>
    </source>
</evidence>
<dbReference type="SUPFAM" id="SSF103652">
    <property type="entry name" value="G protein-binding domain"/>
    <property type="match status" value="1"/>
</dbReference>
<evidence type="ECO:0000256" key="5">
    <source>
        <dbReference type="ARBA" id="ARBA00009903"/>
    </source>
</evidence>
<keyword evidence="13 23" id="KW-0547">Nucleotide-binding</keyword>
<evidence type="ECO:0000313" key="30">
    <source>
        <dbReference type="EMBL" id="KAG9336881.1"/>
    </source>
</evidence>
<evidence type="ECO:0000313" key="31">
    <source>
        <dbReference type="Proteomes" id="UP000824540"/>
    </source>
</evidence>
<dbReference type="OrthoDB" id="3638488at2759"/>
<evidence type="ECO:0000259" key="27">
    <source>
        <dbReference type="PROSITE" id="PS50011"/>
    </source>
</evidence>
<evidence type="ECO:0000256" key="14">
    <source>
        <dbReference type="ARBA" id="ARBA00022771"/>
    </source>
</evidence>
<dbReference type="InterPro" id="IPR011009">
    <property type="entry name" value="Kinase-like_dom_sf"/>
</dbReference>
<keyword evidence="10" id="KW-0597">Phosphoprotein</keyword>
<keyword evidence="17 23" id="KW-0067">ATP-binding</keyword>
<dbReference type="GO" id="GO:0005886">
    <property type="term" value="C:plasma membrane"/>
    <property type="evidence" value="ECO:0007669"/>
    <property type="project" value="UniProtKB-SubCell"/>
</dbReference>
<dbReference type="GO" id="GO:0005813">
    <property type="term" value="C:centrosome"/>
    <property type="evidence" value="ECO:0007669"/>
    <property type="project" value="TreeGrafter"/>
</dbReference>
<dbReference type="GO" id="GO:0005737">
    <property type="term" value="C:cytoplasm"/>
    <property type="evidence" value="ECO:0007669"/>
    <property type="project" value="TreeGrafter"/>
</dbReference>
<evidence type="ECO:0000256" key="20">
    <source>
        <dbReference type="ARBA" id="ARBA00023136"/>
    </source>
</evidence>
<dbReference type="InterPro" id="IPR008271">
    <property type="entry name" value="Ser/Thr_kinase_AS"/>
</dbReference>
<dbReference type="InterPro" id="IPR011993">
    <property type="entry name" value="PH-like_dom_sf"/>
</dbReference>
<dbReference type="PANTHER" id="PTHR22988">
    <property type="entry name" value="MYOTONIC DYSTROPHY S/T KINASE-RELATED"/>
    <property type="match status" value="1"/>
</dbReference>
<evidence type="ECO:0000256" key="3">
    <source>
        <dbReference type="ARBA" id="ARBA00004236"/>
    </source>
</evidence>
<dbReference type="GO" id="GO:0072518">
    <property type="term" value="F:Rho-dependent protein serine/threonine kinase activity"/>
    <property type="evidence" value="ECO:0007669"/>
    <property type="project" value="TreeGrafter"/>
</dbReference>
<dbReference type="InterPro" id="IPR000719">
    <property type="entry name" value="Prot_kinase_dom"/>
</dbReference>
<dbReference type="FunFam" id="1.10.510.10:FF:000047">
    <property type="entry name" value="Rho-associated protein kinase 1"/>
    <property type="match status" value="1"/>
</dbReference>
<evidence type="ECO:0000256" key="6">
    <source>
        <dbReference type="ARBA" id="ARBA00012513"/>
    </source>
</evidence>
<dbReference type="Gene3D" id="1.20.5.340">
    <property type="match status" value="1"/>
</dbReference>
<dbReference type="GO" id="GO:0031032">
    <property type="term" value="P:actomyosin structure organization"/>
    <property type="evidence" value="ECO:0007669"/>
    <property type="project" value="TreeGrafter"/>
</dbReference>
<keyword evidence="11" id="KW-0808">Transferase</keyword>
<dbReference type="GO" id="GO:0030866">
    <property type="term" value="P:cortical actin cytoskeleton organization"/>
    <property type="evidence" value="ECO:0007669"/>
    <property type="project" value="TreeGrafter"/>
</dbReference>
<dbReference type="SMART" id="SM00220">
    <property type="entry name" value="S_TKc"/>
    <property type="match status" value="1"/>
</dbReference>
<evidence type="ECO:0000256" key="4">
    <source>
        <dbReference type="ARBA" id="ARBA00004245"/>
    </source>
</evidence>